<evidence type="ECO:0000256" key="10">
    <source>
        <dbReference type="RuleBase" id="RU003826"/>
    </source>
</evidence>
<dbReference type="GO" id="GO:0005737">
    <property type="term" value="C:cytoplasm"/>
    <property type="evidence" value="ECO:0007669"/>
    <property type="project" value="TreeGrafter"/>
</dbReference>
<sequence length="210" mass="22301">MRDYSLYVLTDEHLSRGKSHVELARLAAEGGADVIQLRDKHLESRQLYETALEISKICRQHDVLFIVNDRVDIALAAKADGVHVGQGDIPAAVLRKFVPPDFIIGVSAGTAEEALRAEKDGADYVALSPVFDTSSKDDAGCGRGIEELKKMKQAVSIPVLAIGGINKDNIKEVIAAGADGAAVISAVVSQEDVTAAAASLKRLITEVRGT</sequence>
<dbReference type="AlphaFoldDB" id="R9T7A1"/>
<organism evidence="13 14">
    <name type="scientific">Methanomassiliicoccus intestinalis (strain Issoire-Mx1)</name>
    <dbReference type="NCBI Taxonomy" id="1295009"/>
    <lineage>
        <taxon>Archaea</taxon>
        <taxon>Methanobacteriati</taxon>
        <taxon>Thermoplasmatota</taxon>
        <taxon>Thermoplasmata</taxon>
        <taxon>Methanomassiliicoccales</taxon>
        <taxon>Methanomassiliicoccaceae</taxon>
        <taxon>Methanomassiliicoccus</taxon>
    </lineage>
</organism>
<comment type="catalytic activity">
    <reaction evidence="6 9 10">
        <text>4-methyl-5-(2-phosphooxyethyl)-thiazole + 4-amino-2-methyl-5-(diphosphooxymethyl)pyrimidine + H(+) = thiamine phosphate + diphosphate</text>
        <dbReference type="Rhea" id="RHEA:22328"/>
        <dbReference type="ChEBI" id="CHEBI:15378"/>
        <dbReference type="ChEBI" id="CHEBI:33019"/>
        <dbReference type="ChEBI" id="CHEBI:37575"/>
        <dbReference type="ChEBI" id="CHEBI:57841"/>
        <dbReference type="ChEBI" id="CHEBI:58296"/>
        <dbReference type="EC" id="2.5.1.3"/>
    </reaction>
</comment>
<dbReference type="CDD" id="cd00564">
    <property type="entry name" value="TMP_TenI"/>
    <property type="match status" value="1"/>
</dbReference>
<comment type="catalytic activity">
    <reaction evidence="7 9 10">
        <text>2-(2-carboxy-4-methylthiazol-5-yl)ethyl phosphate + 4-amino-2-methyl-5-(diphosphooxymethyl)pyrimidine + 2 H(+) = thiamine phosphate + CO2 + diphosphate</text>
        <dbReference type="Rhea" id="RHEA:47848"/>
        <dbReference type="ChEBI" id="CHEBI:15378"/>
        <dbReference type="ChEBI" id="CHEBI:16526"/>
        <dbReference type="ChEBI" id="CHEBI:33019"/>
        <dbReference type="ChEBI" id="CHEBI:37575"/>
        <dbReference type="ChEBI" id="CHEBI:57841"/>
        <dbReference type="ChEBI" id="CHEBI:62890"/>
        <dbReference type="EC" id="2.5.1.3"/>
    </reaction>
</comment>
<reference evidence="13 14" key="1">
    <citation type="journal article" date="2013" name="Genome Announc.">
        <title>Genome sequence of 'Candidatus Methanomassiliicoccus intestinalis' Issoire-Mx1, a third thermoplasmatales-related methanogenic archaeon from human feces.</title>
        <authorList>
            <person name="Borrel G."/>
            <person name="Harris H.M."/>
            <person name="Parisot N."/>
            <person name="Gaci N."/>
            <person name="Tottey W."/>
            <person name="Mihajlovski A."/>
            <person name="Deane J."/>
            <person name="Gribaldo S."/>
            <person name="Bardot O."/>
            <person name="Peyretaillade E."/>
            <person name="Peyret P."/>
            <person name="O'Toole P.W."/>
            <person name="Brugere J.F."/>
        </authorList>
    </citation>
    <scope>NUCLEOTIDE SEQUENCE [LARGE SCALE GENOMIC DNA]</scope>
    <source>
        <strain evidence="13 14">Issoire-Mx1</strain>
    </source>
</reference>
<evidence type="ECO:0000313" key="14">
    <source>
        <dbReference type="Proteomes" id="UP000014070"/>
    </source>
</evidence>
<dbReference type="GeneID" id="41323636"/>
<feature type="binding site" evidence="9">
    <location>
        <position position="88"/>
    </location>
    <ligand>
        <name>Mg(2+)</name>
        <dbReference type="ChEBI" id="CHEBI:18420"/>
    </ligand>
</feature>
<dbReference type="GO" id="GO:0000287">
    <property type="term" value="F:magnesium ion binding"/>
    <property type="evidence" value="ECO:0007669"/>
    <property type="project" value="UniProtKB-UniRule"/>
</dbReference>
<dbReference type="FunFam" id="3.20.20.70:FF:000096">
    <property type="entry name" value="Thiamine-phosphate synthase"/>
    <property type="match status" value="1"/>
</dbReference>
<evidence type="ECO:0000256" key="2">
    <source>
        <dbReference type="ARBA" id="ARBA00022679"/>
    </source>
</evidence>
<evidence type="ECO:0000256" key="11">
    <source>
        <dbReference type="RuleBase" id="RU004253"/>
    </source>
</evidence>
<proteinExistence type="inferred from homology"/>
<dbReference type="HAMAP" id="MF_00097">
    <property type="entry name" value="TMP_synthase"/>
    <property type="match status" value="1"/>
</dbReference>
<dbReference type="GO" id="GO:0009229">
    <property type="term" value="P:thiamine diphosphate biosynthetic process"/>
    <property type="evidence" value="ECO:0007669"/>
    <property type="project" value="UniProtKB-UniRule"/>
</dbReference>
<evidence type="ECO:0000256" key="8">
    <source>
        <dbReference type="ARBA" id="ARBA00047883"/>
    </source>
</evidence>
<feature type="binding site" evidence="9">
    <location>
        <position position="68"/>
    </location>
    <ligand>
        <name>4-amino-2-methyl-5-(diphosphooxymethyl)pyrimidine</name>
        <dbReference type="ChEBI" id="CHEBI:57841"/>
    </ligand>
</feature>
<evidence type="ECO:0000256" key="3">
    <source>
        <dbReference type="ARBA" id="ARBA00022723"/>
    </source>
</evidence>
<dbReference type="GO" id="GO:0009228">
    <property type="term" value="P:thiamine biosynthetic process"/>
    <property type="evidence" value="ECO:0007669"/>
    <property type="project" value="UniProtKB-KW"/>
</dbReference>
<feature type="binding site" evidence="9">
    <location>
        <begin position="36"/>
        <end position="40"/>
    </location>
    <ligand>
        <name>4-amino-2-methyl-5-(diphosphooxymethyl)pyrimidine</name>
        <dbReference type="ChEBI" id="CHEBI:57841"/>
    </ligand>
</feature>
<keyword evidence="5 9" id="KW-0784">Thiamine biosynthesis</keyword>
<keyword evidence="14" id="KW-1185">Reference proteome</keyword>
<evidence type="ECO:0000256" key="9">
    <source>
        <dbReference type="HAMAP-Rule" id="MF_00097"/>
    </source>
</evidence>
<evidence type="ECO:0000256" key="1">
    <source>
        <dbReference type="ARBA" id="ARBA00005165"/>
    </source>
</evidence>
<dbReference type="InterPro" id="IPR034291">
    <property type="entry name" value="TMP_synthase"/>
</dbReference>
<feature type="binding site" evidence="9">
    <location>
        <begin position="184"/>
        <end position="185"/>
    </location>
    <ligand>
        <name>2-[(2R,5Z)-2-carboxy-4-methylthiazol-5(2H)-ylidene]ethyl phosphate</name>
        <dbReference type="ChEBI" id="CHEBI:62899"/>
    </ligand>
</feature>
<comment type="similarity">
    <text evidence="9 10">Belongs to the thiamine-phosphate synthase family.</text>
</comment>
<comment type="cofactor">
    <cofactor evidence="9">
        <name>Mg(2+)</name>
        <dbReference type="ChEBI" id="CHEBI:18420"/>
    </cofactor>
    <text evidence="9">Binds 1 Mg(2+) ion per subunit.</text>
</comment>
<dbReference type="Proteomes" id="UP000014070">
    <property type="component" value="Chromosome"/>
</dbReference>
<comment type="pathway">
    <text evidence="1 9 11">Cofactor biosynthesis; thiamine diphosphate biosynthesis; thiamine phosphate from 4-amino-2-methyl-5-diphosphomethylpyrimidine and 4-methyl-5-(2-phosphoethyl)-thiazole: step 1/1.</text>
</comment>
<dbReference type="OrthoDB" id="85572at2157"/>
<evidence type="ECO:0000313" key="13">
    <source>
        <dbReference type="EMBL" id="AGN26580.1"/>
    </source>
</evidence>
<evidence type="ECO:0000259" key="12">
    <source>
        <dbReference type="Pfam" id="PF02581"/>
    </source>
</evidence>
<protein>
    <recommendedName>
        <fullName evidence="9">Thiamine-phosphate synthase</fullName>
        <shortName evidence="9">TP synthase</shortName>
        <shortName evidence="9">TPS</shortName>
        <ecNumber evidence="9">2.5.1.3</ecNumber>
    </recommendedName>
    <alternativeName>
        <fullName evidence="9">Thiamine-phosphate pyrophosphorylase</fullName>
        <shortName evidence="9">TMP pyrophosphorylase</shortName>
        <shortName evidence="9">TMP-PPase</shortName>
    </alternativeName>
</protein>
<dbReference type="UniPathway" id="UPA00060">
    <property type="reaction ID" value="UER00141"/>
</dbReference>
<feature type="domain" description="Thiamine phosphate synthase/TenI" evidence="12">
    <location>
        <begin position="6"/>
        <end position="187"/>
    </location>
</feature>
<dbReference type="Gene3D" id="3.20.20.70">
    <property type="entry name" value="Aldolase class I"/>
    <property type="match status" value="1"/>
</dbReference>
<keyword evidence="2 9" id="KW-0808">Transferase</keyword>
<evidence type="ECO:0000256" key="7">
    <source>
        <dbReference type="ARBA" id="ARBA00047851"/>
    </source>
</evidence>
<dbReference type="GO" id="GO:0004789">
    <property type="term" value="F:thiamine-phosphate diphosphorylase activity"/>
    <property type="evidence" value="ECO:0007669"/>
    <property type="project" value="UniProtKB-UniRule"/>
</dbReference>
<dbReference type="HOGENOM" id="CLU_018272_3_2_2"/>
<feature type="binding site" evidence="9">
    <location>
        <position position="107"/>
    </location>
    <ligand>
        <name>4-amino-2-methyl-5-(diphosphooxymethyl)pyrimidine</name>
        <dbReference type="ChEBI" id="CHEBI:57841"/>
    </ligand>
</feature>
<dbReference type="Pfam" id="PF02581">
    <property type="entry name" value="TMP-TENI"/>
    <property type="match status" value="1"/>
</dbReference>
<comment type="catalytic activity">
    <reaction evidence="8 9 10">
        <text>2-[(2R,5Z)-2-carboxy-4-methylthiazol-5(2H)-ylidene]ethyl phosphate + 4-amino-2-methyl-5-(diphosphooxymethyl)pyrimidine + 2 H(+) = thiamine phosphate + CO2 + diphosphate</text>
        <dbReference type="Rhea" id="RHEA:47844"/>
        <dbReference type="ChEBI" id="CHEBI:15378"/>
        <dbReference type="ChEBI" id="CHEBI:16526"/>
        <dbReference type="ChEBI" id="CHEBI:33019"/>
        <dbReference type="ChEBI" id="CHEBI:37575"/>
        <dbReference type="ChEBI" id="CHEBI:57841"/>
        <dbReference type="ChEBI" id="CHEBI:62899"/>
        <dbReference type="EC" id="2.5.1.3"/>
    </reaction>
</comment>
<dbReference type="InParanoid" id="R9T7A1"/>
<dbReference type="STRING" id="1295009.MMINT_12500"/>
<feature type="binding site" evidence="9">
    <location>
        <position position="164"/>
    </location>
    <ligand>
        <name>2-[(2R,5Z)-2-carboxy-4-methylthiazol-5(2H)-ylidene]ethyl phosphate</name>
        <dbReference type="ChEBI" id="CHEBI:62899"/>
    </ligand>
</feature>
<comment type="function">
    <text evidence="9">Condenses 4-methyl-5-(beta-hydroxyethyl)thiazole monophosphate (THZ-P) and 2-methyl-4-amino-5-hydroxymethyl pyrimidine pyrophosphate (HMP-PP) to form thiamine monophosphate (TMP).</text>
</comment>
<feature type="binding site" evidence="9">
    <location>
        <position position="136"/>
    </location>
    <ligand>
        <name>4-amino-2-methyl-5-(diphosphooxymethyl)pyrimidine</name>
        <dbReference type="ChEBI" id="CHEBI:57841"/>
    </ligand>
</feature>
<accession>R9T7A1</accession>
<dbReference type="InterPro" id="IPR013785">
    <property type="entry name" value="Aldolase_TIM"/>
</dbReference>
<evidence type="ECO:0000256" key="5">
    <source>
        <dbReference type="ARBA" id="ARBA00022977"/>
    </source>
</evidence>
<keyword evidence="4 9" id="KW-0460">Magnesium</keyword>
<feature type="binding site" evidence="9">
    <location>
        <begin position="133"/>
        <end position="135"/>
    </location>
    <ligand>
        <name>2-[(2R,5Z)-2-carboxy-4-methylthiazol-5(2H)-ylidene]ethyl phosphate</name>
        <dbReference type="ChEBI" id="CHEBI:62899"/>
    </ligand>
</feature>
<dbReference type="PANTHER" id="PTHR20857">
    <property type="entry name" value="THIAMINE-PHOSPHATE PYROPHOSPHORYLASE"/>
    <property type="match status" value="1"/>
</dbReference>
<dbReference type="SUPFAM" id="SSF51391">
    <property type="entry name" value="Thiamin phosphate synthase"/>
    <property type="match status" value="1"/>
</dbReference>
<dbReference type="InterPro" id="IPR022998">
    <property type="entry name" value="ThiamineP_synth_TenI"/>
</dbReference>
<dbReference type="PANTHER" id="PTHR20857:SF23">
    <property type="entry name" value="THIAMINE BIOSYNTHETIC BIFUNCTIONAL ENZYME"/>
    <property type="match status" value="1"/>
</dbReference>
<dbReference type="KEGG" id="mer:MMINT_12500"/>
<dbReference type="RefSeq" id="WP_020449105.1">
    <property type="nucleotide sequence ID" value="NC_021353.1"/>
</dbReference>
<evidence type="ECO:0000256" key="6">
    <source>
        <dbReference type="ARBA" id="ARBA00047334"/>
    </source>
</evidence>
<dbReference type="InterPro" id="IPR036206">
    <property type="entry name" value="ThiamineP_synth_sf"/>
</dbReference>
<name>R9T7A1_METII</name>
<gene>
    <name evidence="9" type="primary">thiE</name>
    <name evidence="13" type="ORF">MMINT_12500</name>
</gene>
<dbReference type="EC" id="2.5.1.3" evidence="9"/>
<dbReference type="NCBIfam" id="TIGR00693">
    <property type="entry name" value="thiE"/>
    <property type="match status" value="1"/>
</dbReference>
<feature type="binding site" evidence="9">
    <location>
        <position position="69"/>
    </location>
    <ligand>
        <name>Mg(2+)</name>
        <dbReference type="ChEBI" id="CHEBI:18420"/>
    </ligand>
</feature>
<dbReference type="EMBL" id="CP005934">
    <property type="protein sequence ID" value="AGN26580.1"/>
    <property type="molecule type" value="Genomic_DNA"/>
</dbReference>
<keyword evidence="3 9" id="KW-0479">Metal-binding</keyword>
<evidence type="ECO:0000256" key="4">
    <source>
        <dbReference type="ARBA" id="ARBA00022842"/>
    </source>
</evidence>